<comment type="caution">
    <text evidence="1">The sequence shown here is derived from an EMBL/GenBank/DDBJ whole genome shotgun (WGS) entry which is preliminary data.</text>
</comment>
<keyword evidence="2" id="KW-1185">Reference proteome</keyword>
<evidence type="ECO:0000313" key="1">
    <source>
        <dbReference type="EMBL" id="KAJ8667745.1"/>
    </source>
</evidence>
<organism evidence="1 2">
    <name type="scientific">Eretmocerus hayati</name>
    <dbReference type="NCBI Taxonomy" id="131215"/>
    <lineage>
        <taxon>Eukaryota</taxon>
        <taxon>Metazoa</taxon>
        <taxon>Ecdysozoa</taxon>
        <taxon>Arthropoda</taxon>
        <taxon>Hexapoda</taxon>
        <taxon>Insecta</taxon>
        <taxon>Pterygota</taxon>
        <taxon>Neoptera</taxon>
        <taxon>Endopterygota</taxon>
        <taxon>Hymenoptera</taxon>
        <taxon>Apocrita</taxon>
        <taxon>Proctotrupomorpha</taxon>
        <taxon>Chalcidoidea</taxon>
        <taxon>Aphelinidae</taxon>
        <taxon>Aphelininae</taxon>
        <taxon>Eretmocerus</taxon>
    </lineage>
</organism>
<reference evidence="1" key="1">
    <citation type="submission" date="2023-04" db="EMBL/GenBank/DDBJ databases">
        <title>A chromosome-level genome assembly of the parasitoid wasp Eretmocerus hayati.</title>
        <authorList>
            <person name="Zhong Y."/>
            <person name="Liu S."/>
            <person name="Liu Y."/>
        </authorList>
    </citation>
    <scope>NUCLEOTIDE SEQUENCE</scope>
    <source>
        <strain evidence="1">ZJU_SS_LIU_2023</strain>
    </source>
</reference>
<protein>
    <submittedName>
        <fullName evidence="1">Uncharacterized protein</fullName>
    </submittedName>
</protein>
<dbReference type="EMBL" id="CM056744">
    <property type="protein sequence ID" value="KAJ8667745.1"/>
    <property type="molecule type" value="Genomic_DNA"/>
</dbReference>
<name>A0ACC2N982_9HYME</name>
<proteinExistence type="predicted"/>
<gene>
    <name evidence="1" type="ORF">QAD02_009408</name>
</gene>
<accession>A0ACC2N982</accession>
<dbReference type="Proteomes" id="UP001239111">
    <property type="component" value="Chromosome 4"/>
</dbReference>
<sequence>MRPGRKPRIRSDLIFEVLREFPIFQENGTLKPRKDPVWVEALNRLDNQITLHNLYIFVHQDRHDILQKLLKHNNLNVPLKPKRAKKKPPAPIYDTKWDEYEYYDELDGESPYEGLNVMDSIVSMRNQAKFYNVLRKISVVPFIVTYWHPDQVTLWNEYSKHESVVSLIVLDSVVSKITGGLYETENILLFALSARVETSTILFTQMISDSSDPLDLEFFLTSWLQDGAPPPAQITVGYSYNLLDAVSLAFNFCSFDQYNLRCFKYLSNELEELPSTLLQIDIVTLIKVINQWPCYENLLQSVKDFYLCSIMYLSTVQDINVFRETTVTVLILCQSPYLNEAAESRKGTLWDHLTSDTIQKMNQQYIDFMTGKSVSKSFSYYDPVRNQIVVNPTHELHDYINACKLEAFNLCDFNTEVERPANDFYCPIILENLIQLLSEFPSWTQIIPKKVECSMLVSTNVTKHLAAFSGLTKLVTPAKYLEYHIGKVTAMNQLMKNIMSRNKKYKNDGPNKNTLDSVSVSAKQSILDHQYDSRIEITIPNEEIIVEEVNTPTNVIGIANEGIAVITKDIEPIATDVTLVKTPNKKAKTDAISDLDLQNLKTTVKSTLHLLSDFDVFVRDTVEQVLPGQETSICRTLLDCCTEMKKYEKFFGMLVEKFCYESDAIACSFAKMFGDIYVTLEVLEKNELKNITRLFAYLLSSDSISWEILSALKVNEKAMTNAKKSFLKILLNDMSEIMSPQKLEERFLNVGHNSSYEGLFPFINEKDSRFAQNFYKSIGLRNLADLFRDDYRQEKYALMSGDLRPPVLKRKKNEPVLKRVGSDSSISSNSSCEFLVELKVSKNHGKKIETKKVFKIK</sequence>
<evidence type="ECO:0000313" key="2">
    <source>
        <dbReference type="Proteomes" id="UP001239111"/>
    </source>
</evidence>